<feature type="compositionally biased region" description="Pro residues" evidence="1">
    <location>
        <begin position="59"/>
        <end position="97"/>
    </location>
</feature>
<evidence type="ECO:0000313" key="2">
    <source>
        <dbReference type="EMBL" id="KAL0193068.1"/>
    </source>
</evidence>
<evidence type="ECO:0000256" key="1">
    <source>
        <dbReference type="SAM" id="MobiDB-lite"/>
    </source>
</evidence>
<dbReference type="Proteomes" id="UP001529510">
    <property type="component" value="Unassembled WGS sequence"/>
</dbReference>
<dbReference type="EMBL" id="JAMKFB020000005">
    <property type="protein sequence ID" value="KAL0193068.1"/>
    <property type="molecule type" value="Genomic_DNA"/>
</dbReference>
<sequence length="164" mass="16542">VPPNLPLPTPLIDLFPSSAPFPLDPVSLSAHPQFTICGVGSPQVSLSPAPLALRLEDPSNPPPASEAQTPPPSCDPAAPPWLPGPSSPPEPICPPAPLGSLIPSTAPCPFVPLAPLGSSFPPVPPQSSVAMAPTTTLRISAYTLAAKVSSPSLPRAPPPPALPL</sequence>
<name>A0ABD0R585_CIRMR</name>
<organism evidence="2 3">
    <name type="scientific">Cirrhinus mrigala</name>
    <name type="common">Mrigala</name>
    <dbReference type="NCBI Taxonomy" id="683832"/>
    <lineage>
        <taxon>Eukaryota</taxon>
        <taxon>Metazoa</taxon>
        <taxon>Chordata</taxon>
        <taxon>Craniata</taxon>
        <taxon>Vertebrata</taxon>
        <taxon>Euteleostomi</taxon>
        <taxon>Actinopterygii</taxon>
        <taxon>Neopterygii</taxon>
        <taxon>Teleostei</taxon>
        <taxon>Ostariophysi</taxon>
        <taxon>Cypriniformes</taxon>
        <taxon>Cyprinidae</taxon>
        <taxon>Labeoninae</taxon>
        <taxon>Labeonini</taxon>
        <taxon>Cirrhinus</taxon>
    </lineage>
</organism>
<comment type="caution">
    <text evidence="2">The sequence shown here is derived from an EMBL/GenBank/DDBJ whole genome shotgun (WGS) entry which is preliminary data.</text>
</comment>
<gene>
    <name evidence="2" type="ORF">M9458_011364</name>
</gene>
<feature type="non-terminal residue" evidence="2">
    <location>
        <position position="164"/>
    </location>
</feature>
<keyword evidence="3" id="KW-1185">Reference proteome</keyword>
<reference evidence="2 3" key="1">
    <citation type="submission" date="2024-05" db="EMBL/GenBank/DDBJ databases">
        <title>Genome sequencing and assembly of Indian major carp, Cirrhinus mrigala (Hamilton, 1822).</title>
        <authorList>
            <person name="Mohindra V."/>
            <person name="Chowdhury L.M."/>
            <person name="Lal K."/>
            <person name="Jena J.K."/>
        </authorList>
    </citation>
    <scope>NUCLEOTIDE SEQUENCE [LARGE SCALE GENOMIC DNA]</scope>
    <source>
        <strain evidence="2">CM1030</strain>
        <tissue evidence="2">Blood</tissue>
    </source>
</reference>
<feature type="region of interest" description="Disordered" evidence="1">
    <location>
        <begin position="48"/>
        <end position="98"/>
    </location>
</feature>
<dbReference type="AlphaFoldDB" id="A0ABD0R585"/>
<evidence type="ECO:0000313" key="3">
    <source>
        <dbReference type="Proteomes" id="UP001529510"/>
    </source>
</evidence>
<feature type="non-terminal residue" evidence="2">
    <location>
        <position position="1"/>
    </location>
</feature>
<accession>A0ABD0R585</accession>
<protein>
    <submittedName>
        <fullName evidence="2">Uncharacterized protein</fullName>
    </submittedName>
</protein>
<proteinExistence type="predicted"/>